<accession>A0A1K0JXN6</accession>
<reference evidence="1" key="1">
    <citation type="submission" date="2016-09" db="EMBL/GenBank/DDBJ databases">
        <authorList>
            <person name="Capua I."/>
            <person name="De Benedictis P."/>
            <person name="Joannis T."/>
            <person name="Lombin L.H."/>
            <person name="Cattoli G."/>
        </authorList>
    </citation>
    <scope>NUCLEOTIDE SEQUENCE</scope>
    <source>
        <strain evidence="1">B9</strain>
    </source>
</reference>
<name>A0A1K0JXN6_CUPNE</name>
<sequence length="32" mass="3933">MHASYQLHFSDHVGMFLKNYQKIQNRNNKIRN</sequence>
<gene>
    <name evidence="1" type="ORF">CNECB9_5410015</name>
</gene>
<proteinExistence type="predicted"/>
<protein>
    <submittedName>
        <fullName evidence="1">Uncharacterized protein</fullName>
    </submittedName>
</protein>
<dbReference type="EMBL" id="FMSH01000492">
    <property type="protein sequence ID" value="SCU97066.1"/>
    <property type="molecule type" value="Genomic_DNA"/>
</dbReference>
<organism evidence="1">
    <name type="scientific">Cupriavidus necator</name>
    <name type="common">Alcaligenes eutrophus</name>
    <name type="synonym">Ralstonia eutropha</name>
    <dbReference type="NCBI Taxonomy" id="106590"/>
    <lineage>
        <taxon>Bacteria</taxon>
        <taxon>Pseudomonadati</taxon>
        <taxon>Pseudomonadota</taxon>
        <taxon>Betaproteobacteria</taxon>
        <taxon>Burkholderiales</taxon>
        <taxon>Burkholderiaceae</taxon>
        <taxon>Cupriavidus</taxon>
    </lineage>
</organism>
<evidence type="ECO:0000313" key="1">
    <source>
        <dbReference type="EMBL" id="SCU97066.1"/>
    </source>
</evidence>
<dbReference type="AlphaFoldDB" id="A0A1K0JXN6"/>